<sequence>MSDVVSSRYFHRASPPHISTLILLAGLAALSMNIFLPSLPIMSEYFETDYRVMQLSVGAYLGCSAFLQLFIGPISDKLGRRPVLLWGLALFIVATLGCITAPNVEIFLVFRMAQAVIATAMVLSRAVIRDLYDDDRAASMIGYVTMGMSVVPMVGPAIGGFLQEIFGWTANFWMLVLLAALAYWITWSDLGETKARSGKTLIGQFREYPELLVSPRFWGYTLTSALSSGIFFAYLGGAPFVGSEIYGLESKYLGLVISAPAVGYMAGNYLSGALSSRFGINRMVFTGSCISGSAPLLSLLLDISGRGSVLTFFGPMVLVGLGNGMVIPNATAGALSVRPHLAGTASGLSGALMIGIGAALSAFAGTLLSQETGATPLLVLMLVCGLLGIATIAYVIRRAHKIQA</sequence>
<feature type="transmembrane region" description="Helical" evidence="8">
    <location>
        <begin position="307"/>
        <end position="327"/>
    </location>
</feature>
<evidence type="ECO:0000313" key="11">
    <source>
        <dbReference type="Proteomes" id="UP000184211"/>
    </source>
</evidence>
<feature type="transmembrane region" description="Helical" evidence="8">
    <location>
        <begin position="283"/>
        <end position="301"/>
    </location>
</feature>
<comment type="subcellular location">
    <subcellularLocation>
        <location evidence="8">Cell inner membrane</location>
        <topology evidence="8">Multi-pass membrane protein</topology>
    </subcellularLocation>
    <subcellularLocation>
        <location evidence="1">Cell membrane</location>
        <topology evidence="1">Multi-pass membrane protein</topology>
    </subcellularLocation>
</comment>
<keyword evidence="6 8" id="KW-1133">Transmembrane helix</keyword>
<keyword evidence="7 8" id="KW-0472">Membrane</keyword>
<feature type="transmembrane region" description="Helical" evidence="8">
    <location>
        <begin position="165"/>
        <end position="186"/>
    </location>
</feature>
<dbReference type="InterPro" id="IPR011701">
    <property type="entry name" value="MFS"/>
</dbReference>
<keyword evidence="8" id="KW-0997">Cell inner membrane</keyword>
<evidence type="ECO:0000256" key="6">
    <source>
        <dbReference type="ARBA" id="ARBA00022989"/>
    </source>
</evidence>
<dbReference type="Gene3D" id="1.20.1720.10">
    <property type="entry name" value="Multidrug resistance protein D"/>
    <property type="match status" value="1"/>
</dbReference>
<dbReference type="SUPFAM" id="SSF103473">
    <property type="entry name" value="MFS general substrate transporter"/>
    <property type="match status" value="1"/>
</dbReference>
<dbReference type="PROSITE" id="PS50850">
    <property type="entry name" value="MFS"/>
    <property type="match status" value="1"/>
</dbReference>
<dbReference type="InterPro" id="IPR004812">
    <property type="entry name" value="Efflux_drug-R_Bcr/CmlA"/>
</dbReference>
<dbReference type="STRING" id="870908.SAMN04488044_0772"/>
<feature type="domain" description="Major facilitator superfamily (MFS) profile" evidence="9">
    <location>
        <begin position="17"/>
        <end position="400"/>
    </location>
</feature>
<feature type="transmembrane region" description="Helical" evidence="8">
    <location>
        <begin position="21"/>
        <end position="40"/>
    </location>
</feature>
<dbReference type="GO" id="GO:0042910">
    <property type="term" value="F:xenobiotic transmembrane transporter activity"/>
    <property type="evidence" value="ECO:0007669"/>
    <property type="project" value="InterPro"/>
</dbReference>
<feature type="transmembrane region" description="Helical" evidence="8">
    <location>
        <begin position="252"/>
        <end position="271"/>
    </location>
</feature>
<dbReference type="InterPro" id="IPR050189">
    <property type="entry name" value="MFS_Efflux_Transporters"/>
</dbReference>
<evidence type="ECO:0000256" key="1">
    <source>
        <dbReference type="ARBA" id="ARBA00004651"/>
    </source>
</evidence>
<dbReference type="PANTHER" id="PTHR43124">
    <property type="entry name" value="PURINE EFFLUX PUMP PBUE"/>
    <property type="match status" value="1"/>
</dbReference>
<name>A0A1M5JUA0_9RHOB</name>
<dbReference type="Pfam" id="PF07690">
    <property type="entry name" value="MFS_1"/>
    <property type="match status" value="1"/>
</dbReference>
<feature type="transmembrane region" description="Helical" evidence="8">
    <location>
        <begin position="83"/>
        <end position="102"/>
    </location>
</feature>
<dbReference type="PANTHER" id="PTHR43124:SF3">
    <property type="entry name" value="CHLORAMPHENICOL EFFLUX PUMP RV0191"/>
    <property type="match status" value="1"/>
</dbReference>
<keyword evidence="5 8" id="KW-0812">Transmembrane</keyword>
<feature type="transmembrane region" description="Helical" evidence="8">
    <location>
        <begin position="108"/>
        <end position="128"/>
    </location>
</feature>
<comment type="similarity">
    <text evidence="2 8">Belongs to the major facilitator superfamily. Bcr/CmlA family.</text>
</comment>
<evidence type="ECO:0000256" key="7">
    <source>
        <dbReference type="ARBA" id="ARBA00023136"/>
    </source>
</evidence>
<dbReference type="InterPro" id="IPR036259">
    <property type="entry name" value="MFS_trans_sf"/>
</dbReference>
<dbReference type="OrthoDB" id="9800416at2"/>
<protein>
    <recommendedName>
        <fullName evidence="8">Bcr/CflA family efflux transporter</fullName>
    </recommendedName>
</protein>
<dbReference type="InterPro" id="IPR005829">
    <property type="entry name" value="Sugar_transporter_CS"/>
</dbReference>
<keyword evidence="11" id="KW-1185">Reference proteome</keyword>
<accession>A0A1M5JUA0</accession>
<proteinExistence type="inferred from homology"/>
<evidence type="ECO:0000313" key="10">
    <source>
        <dbReference type="EMBL" id="SHG43533.1"/>
    </source>
</evidence>
<feature type="transmembrane region" description="Helical" evidence="8">
    <location>
        <begin position="140"/>
        <end position="159"/>
    </location>
</feature>
<dbReference type="NCBIfam" id="TIGR00710">
    <property type="entry name" value="efflux_Bcr_CflA"/>
    <property type="match status" value="1"/>
</dbReference>
<feature type="transmembrane region" description="Helical" evidence="8">
    <location>
        <begin position="348"/>
        <end position="368"/>
    </location>
</feature>
<dbReference type="CDD" id="cd17320">
    <property type="entry name" value="MFS_MdfA_MDR_like"/>
    <property type="match status" value="1"/>
</dbReference>
<dbReference type="GO" id="GO:1990961">
    <property type="term" value="P:xenobiotic detoxification by transmembrane export across the plasma membrane"/>
    <property type="evidence" value="ECO:0007669"/>
    <property type="project" value="InterPro"/>
</dbReference>
<dbReference type="Proteomes" id="UP000184211">
    <property type="component" value="Unassembled WGS sequence"/>
</dbReference>
<dbReference type="AlphaFoldDB" id="A0A1M5JUA0"/>
<evidence type="ECO:0000256" key="8">
    <source>
        <dbReference type="RuleBase" id="RU365088"/>
    </source>
</evidence>
<gene>
    <name evidence="10" type="ORF">SAMN04488044_0772</name>
</gene>
<reference evidence="11" key="1">
    <citation type="submission" date="2016-11" db="EMBL/GenBank/DDBJ databases">
        <authorList>
            <person name="Varghese N."/>
            <person name="Submissions S."/>
        </authorList>
    </citation>
    <scope>NUCLEOTIDE SEQUENCE [LARGE SCALE GENOMIC DNA]</scope>
    <source>
        <strain evidence="11">DSM 28223</strain>
    </source>
</reference>
<feature type="transmembrane region" description="Helical" evidence="8">
    <location>
        <begin position="374"/>
        <end position="396"/>
    </location>
</feature>
<dbReference type="GO" id="GO:0005886">
    <property type="term" value="C:plasma membrane"/>
    <property type="evidence" value="ECO:0007669"/>
    <property type="project" value="UniProtKB-SubCell"/>
</dbReference>
<keyword evidence="3 8" id="KW-0813">Transport</keyword>
<evidence type="ECO:0000259" key="9">
    <source>
        <dbReference type="PROSITE" id="PS50850"/>
    </source>
</evidence>
<feature type="transmembrane region" description="Helical" evidence="8">
    <location>
        <begin position="52"/>
        <end position="71"/>
    </location>
</feature>
<evidence type="ECO:0000256" key="5">
    <source>
        <dbReference type="ARBA" id="ARBA00022692"/>
    </source>
</evidence>
<feature type="transmembrane region" description="Helical" evidence="8">
    <location>
        <begin position="217"/>
        <end position="240"/>
    </location>
</feature>
<evidence type="ECO:0000256" key="3">
    <source>
        <dbReference type="ARBA" id="ARBA00022448"/>
    </source>
</evidence>
<dbReference type="PROSITE" id="PS00216">
    <property type="entry name" value="SUGAR_TRANSPORT_1"/>
    <property type="match status" value="1"/>
</dbReference>
<dbReference type="EMBL" id="FQWM01000001">
    <property type="protein sequence ID" value="SHG43533.1"/>
    <property type="molecule type" value="Genomic_DNA"/>
</dbReference>
<evidence type="ECO:0000256" key="2">
    <source>
        <dbReference type="ARBA" id="ARBA00006236"/>
    </source>
</evidence>
<keyword evidence="4" id="KW-1003">Cell membrane</keyword>
<organism evidence="10 11">
    <name type="scientific">Cognatishimia maritima</name>
    <dbReference type="NCBI Taxonomy" id="870908"/>
    <lineage>
        <taxon>Bacteria</taxon>
        <taxon>Pseudomonadati</taxon>
        <taxon>Pseudomonadota</taxon>
        <taxon>Alphaproteobacteria</taxon>
        <taxon>Rhodobacterales</taxon>
        <taxon>Paracoccaceae</taxon>
        <taxon>Cognatishimia</taxon>
    </lineage>
</organism>
<evidence type="ECO:0000256" key="4">
    <source>
        <dbReference type="ARBA" id="ARBA00022475"/>
    </source>
</evidence>
<dbReference type="RefSeq" id="WP_072790728.1">
    <property type="nucleotide sequence ID" value="NZ_FQWM01000001.1"/>
</dbReference>
<dbReference type="InterPro" id="IPR020846">
    <property type="entry name" value="MFS_dom"/>
</dbReference>